<dbReference type="Gene3D" id="3.40.50.300">
    <property type="entry name" value="P-loop containing nucleotide triphosphate hydrolases"/>
    <property type="match status" value="1"/>
</dbReference>
<reference evidence="2" key="1">
    <citation type="journal article" date="2019" name="Int. J. Syst. Evol. Microbiol.">
        <title>The Global Catalogue of Microorganisms (GCM) 10K type strain sequencing project: providing services to taxonomists for standard genome sequencing and annotation.</title>
        <authorList>
            <consortium name="The Broad Institute Genomics Platform"/>
            <consortium name="The Broad Institute Genome Sequencing Center for Infectious Disease"/>
            <person name="Wu L."/>
            <person name="Ma J."/>
        </authorList>
    </citation>
    <scope>NUCLEOTIDE SEQUENCE [LARGE SCALE GENOMIC DNA]</scope>
    <source>
        <strain evidence="2">CCM 8702</strain>
    </source>
</reference>
<evidence type="ECO:0008006" key="3">
    <source>
        <dbReference type="Google" id="ProtNLM"/>
    </source>
</evidence>
<name>A0ABQ1ZL96_9BACL</name>
<sequence>MKASGFMPEALFAFFANQDRHIRIARILLLRPPALLLDEPTSSLDEGTAERILERIVRSASRSGQSIVMIGHSPAAIRRLGDYRVTIEAGKVTEDAEVRR</sequence>
<protein>
    <recommendedName>
        <fullName evidence="3">ABC transporter domain-containing protein</fullName>
    </recommendedName>
</protein>
<keyword evidence="2" id="KW-1185">Reference proteome</keyword>
<dbReference type="SUPFAM" id="SSF52540">
    <property type="entry name" value="P-loop containing nucleoside triphosphate hydrolases"/>
    <property type="match status" value="1"/>
</dbReference>
<dbReference type="PANTHER" id="PTHR24220">
    <property type="entry name" value="IMPORT ATP-BINDING PROTEIN"/>
    <property type="match status" value="1"/>
</dbReference>
<gene>
    <name evidence="1" type="ORF">GCM10007362_06270</name>
</gene>
<dbReference type="PANTHER" id="PTHR24220:SF690">
    <property type="entry name" value="ABC TRANSPORTER, ATP-BINDING PROTEIN"/>
    <property type="match status" value="1"/>
</dbReference>
<dbReference type="CDD" id="cd00267">
    <property type="entry name" value="ABC_ATPase"/>
    <property type="match status" value="1"/>
</dbReference>
<accession>A0ABQ1ZL96</accession>
<dbReference type="InterPro" id="IPR015854">
    <property type="entry name" value="ABC_transpr_LolD-like"/>
</dbReference>
<proteinExistence type="predicted"/>
<organism evidence="1 2">
    <name type="scientific">Saccharibacillus endophyticus</name>
    <dbReference type="NCBI Taxonomy" id="2060666"/>
    <lineage>
        <taxon>Bacteria</taxon>
        <taxon>Bacillati</taxon>
        <taxon>Bacillota</taxon>
        <taxon>Bacilli</taxon>
        <taxon>Bacillales</taxon>
        <taxon>Paenibacillaceae</taxon>
        <taxon>Saccharibacillus</taxon>
    </lineage>
</organism>
<dbReference type="InterPro" id="IPR027417">
    <property type="entry name" value="P-loop_NTPase"/>
</dbReference>
<comment type="caution">
    <text evidence="1">The sequence shown here is derived from an EMBL/GenBank/DDBJ whole genome shotgun (WGS) entry which is preliminary data.</text>
</comment>
<evidence type="ECO:0000313" key="1">
    <source>
        <dbReference type="EMBL" id="GGH70297.1"/>
    </source>
</evidence>
<dbReference type="Proteomes" id="UP000605427">
    <property type="component" value="Unassembled WGS sequence"/>
</dbReference>
<evidence type="ECO:0000313" key="2">
    <source>
        <dbReference type="Proteomes" id="UP000605427"/>
    </source>
</evidence>
<dbReference type="EMBL" id="BMDD01000001">
    <property type="protein sequence ID" value="GGH70297.1"/>
    <property type="molecule type" value="Genomic_DNA"/>
</dbReference>